<feature type="compositionally biased region" description="Low complexity" evidence="1">
    <location>
        <begin position="43"/>
        <end position="57"/>
    </location>
</feature>
<comment type="caution">
    <text evidence="2">The sequence shown here is derived from an EMBL/GenBank/DDBJ whole genome shotgun (WGS) entry which is preliminary data.</text>
</comment>
<organism evidence="2 3">
    <name type="scientific">Bailinhaonella thermotolerans</name>
    <dbReference type="NCBI Taxonomy" id="1070861"/>
    <lineage>
        <taxon>Bacteria</taxon>
        <taxon>Bacillati</taxon>
        <taxon>Actinomycetota</taxon>
        <taxon>Actinomycetes</taxon>
        <taxon>Streptosporangiales</taxon>
        <taxon>Streptosporangiaceae</taxon>
        <taxon>Bailinhaonella</taxon>
    </lineage>
</organism>
<dbReference type="AlphaFoldDB" id="A0A3A4AEK4"/>
<dbReference type="Proteomes" id="UP000265768">
    <property type="component" value="Unassembled WGS sequence"/>
</dbReference>
<feature type="region of interest" description="Disordered" evidence="1">
    <location>
        <begin position="32"/>
        <end position="75"/>
    </location>
</feature>
<keyword evidence="3" id="KW-1185">Reference proteome</keyword>
<evidence type="ECO:0000256" key="1">
    <source>
        <dbReference type="SAM" id="MobiDB-lite"/>
    </source>
</evidence>
<gene>
    <name evidence="2" type="ORF">D5H75_25015</name>
</gene>
<dbReference type="EMBL" id="QZEY01000011">
    <property type="protein sequence ID" value="RJL27085.1"/>
    <property type="molecule type" value="Genomic_DNA"/>
</dbReference>
<dbReference type="InterPro" id="IPR006764">
    <property type="entry name" value="SAM_dep_MeTrfase_SAV2177_type"/>
</dbReference>
<evidence type="ECO:0000313" key="3">
    <source>
        <dbReference type="Proteomes" id="UP000265768"/>
    </source>
</evidence>
<evidence type="ECO:0000313" key="2">
    <source>
        <dbReference type="EMBL" id="RJL27085.1"/>
    </source>
</evidence>
<protein>
    <submittedName>
        <fullName evidence="2">Uncharacterized protein</fullName>
    </submittedName>
</protein>
<dbReference type="Gene3D" id="3.40.50.150">
    <property type="entry name" value="Vaccinia Virus protein VP39"/>
    <property type="match status" value="1"/>
</dbReference>
<proteinExistence type="predicted"/>
<dbReference type="Pfam" id="PF04672">
    <property type="entry name" value="Methyltransf_19"/>
    <property type="match status" value="1"/>
</dbReference>
<name>A0A3A4AEK4_9ACTN</name>
<sequence length="75" mass="7649">MAVDALGFSRPVAIPLFAVLHLVPDADDPYGGVARYRGPDPPGSTSSSATPARPAPAIGKRRPRGAGRWGGGGVR</sequence>
<reference evidence="2 3" key="1">
    <citation type="submission" date="2018-09" db="EMBL/GenBank/DDBJ databases">
        <title>YIM 75507 draft genome.</title>
        <authorList>
            <person name="Tang S."/>
            <person name="Feng Y."/>
        </authorList>
    </citation>
    <scope>NUCLEOTIDE SEQUENCE [LARGE SCALE GENOMIC DNA]</scope>
    <source>
        <strain evidence="2 3">YIM 75507</strain>
    </source>
</reference>
<dbReference type="InterPro" id="IPR029063">
    <property type="entry name" value="SAM-dependent_MTases_sf"/>
</dbReference>
<accession>A0A3A4AEK4</accession>
<dbReference type="RefSeq" id="WP_119928985.1">
    <property type="nucleotide sequence ID" value="NZ_QZEY01000011.1"/>
</dbReference>